<name>A0A2T5G0R6_9SPHN</name>
<dbReference type="NCBIfam" id="NF006902">
    <property type="entry name" value="PRK09393.1"/>
    <property type="match status" value="1"/>
</dbReference>
<dbReference type="InterPro" id="IPR018060">
    <property type="entry name" value="HTH_AraC"/>
</dbReference>
<dbReference type="CDD" id="cd03137">
    <property type="entry name" value="GATase1_AraC_1"/>
    <property type="match status" value="1"/>
</dbReference>
<reference evidence="5 6" key="1">
    <citation type="submission" date="2017-09" db="EMBL/GenBank/DDBJ databases">
        <title>Sphingomonas panjinensis sp.nov., isolated from oil-contaminated soil.</title>
        <authorList>
            <person name="Wang L."/>
            <person name="Chen L."/>
        </authorList>
    </citation>
    <scope>NUCLEOTIDE SEQUENCE [LARGE SCALE GENOMIC DNA]</scope>
    <source>
        <strain evidence="5 6">FW-11</strain>
    </source>
</reference>
<dbReference type="SMART" id="SM00342">
    <property type="entry name" value="HTH_ARAC"/>
    <property type="match status" value="1"/>
</dbReference>
<dbReference type="Gene3D" id="1.10.10.60">
    <property type="entry name" value="Homeodomain-like"/>
    <property type="match status" value="1"/>
</dbReference>
<comment type="caution">
    <text evidence="5">The sequence shown here is derived from an EMBL/GenBank/DDBJ whole genome shotgun (WGS) entry which is preliminary data.</text>
</comment>
<protein>
    <submittedName>
        <fullName evidence="5">Transcriptional regulator FtrA</fullName>
    </submittedName>
</protein>
<dbReference type="AlphaFoldDB" id="A0A2T5G0R6"/>
<dbReference type="InterPro" id="IPR029062">
    <property type="entry name" value="Class_I_gatase-like"/>
</dbReference>
<dbReference type="Pfam" id="PF01965">
    <property type="entry name" value="DJ-1_PfpI"/>
    <property type="match status" value="1"/>
</dbReference>
<keyword evidence="3" id="KW-1133">Transmembrane helix</keyword>
<dbReference type="PANTHER" id="PTHR43130">
    <property type="entry name" value="ARAC-FAMILY TRANSCRIPTIONAL REGULATOR"/>
    <property type="match status" value="1"/>
</dbReference>
<evidence type="ECO:0000256" key="3">
    <source>
        <dbReference type="SAM" id="Phobius"/>
    </source>
</evidence>
<evidence type="ECO:0000256" key="2">
    <source>
        <dbReference type="ARBA" id="ARBA00023163"/>
    </source>
</evidence>
<evidence type="ECO:0000256" key="1">
    <source>
        <dbReference type="ARBA" id="ARBA00023015"/>
    </source>
</evidence>
<accession>A0A2T5G0R6</accession>
<keyword evidence="1" id="KW-0805">Transcription regulation</keyword>
<dbReference type="InterPro" id="IPR009057">
    <property type="entry name" value="Homeodomain-like_sf"/>
</dbReference>
<gene>
    <name evidence="5" type="ORF">CLG96_00675</name>
</gene>
<feature type="transmembrane region" description="Helical" evidence="3">
    <location>
        <begin position="112"/>
        <end position="130"/>
    </location>
</feature>
<dbReference type="InterPro" id="IPR052158">
    <property type="entry name" value="INH-QAR"/>
</dbReference>
<dbReference type="InterPro" id="IPR002818">
    <property type="entry name" value="DJ-1/PfpI"/>
</dbReference>
<keyword evidence="2" id="KW-0804">Transcription</keyword>
<keyword evidence="3" id="KW-0812">Transmembrane</keyword>
<evidence type="ECO:0000313" key="6">
    <source>
        <dbReference type="Proteomes" id="UP000244162"/>
    </source>
</evidence>
<keyword evidence="3" id="KW-0472">Membrane</keyword>
<dbReference type="RefSeq" id="WP_107965948.1">
    <property type="nucleotide sequence ID" value="NZ_NWBU01000004.1"/>
</dbReference>
<sequence length="351" mass="37910">MTKTFRISPAPDPLVVAIAYDGLCTFEFGVAVEIFGLPRPEMGEHWYRFAVAAIEPGELRATGGVRMVADGGLDLVDRAGTVIVPGWRGVDEPVPDRLIAALRKAHARRARILSICSGVFVLAAAGLLSGKRATTHWRYAERLQAHYPAIRVEPDVLYVDEGDVLTSAGSAAGIDLCLHLVRRDFGTEAANKVARRLVLPPHRDGGQAQFVERAVAMPHESARIAPLLDRMRQDIKGDHRLEGLARAAGMSPRTFLRRFEAATGTTPAKWLLAERLARARELLEKSMAPIEAVAEASGFGTAATLRHHFRVQLSTTPAVYRARFGSVAHTARADAGEASGWPGIGAKTGHA</sequence>
<proteinExistence type="predicted"/>
<dbReference type="SUPFAM" id="SSF46689">
    <property type="entry name" value="Homeodomain-like"/>
    <property type="match status" value="2"/>
</dbReference>
<dbReference type="EMBL" id="NWBU01000004">
    <property type="protein sequence ID" value="PTQ12711.1"/>
    <property type="molecule type" value="Genomic_DNA"/>
</dbReference>
<dbReference type="PANTHER" id="PTHR43130:SF3">
    <property type="entry name" value="HTH-TYPE TRANSCRIPTIONAL REGULATOR RV1931C"/>
    <property type="match status" value="1"/>
</dbReference>
<keyword evidence="6" id="KW-1185">Reference proteome</keyword>
<organism evidence="5 6">
    <name type="scientific">Sphingomonas oleivorans</name>
    <dbReference type="NCBI Taxonomy" id="1735121"/>
    <lineage>
        <taxon>Bacteria</taxon>
        <taxon>Pseudomonadati</taxon>
        <taxon>Pseudomonadota</taxon>
        <taxon>Alphaproteobacteria</taxon>
        <taxon>Sphingomonadales</taxon>
        <taxon>Sphingomonadaceae</taxon>
        <taxon>Sphingomonas</taxon>
    </lineage>
</organism>
<evidence type="ECO:0000313" key="5">
    <source>
        <dbReference type="EMBL" id="PTQ12711.1"/>
    </source>
</evidence>
<evidence type="ECO:0000259" key="4">
    <source>
        <dbReference type="PROSITE" id="PS01124"/>
    </source>
</evidence>
<dbReference type="PROSITE" id="PS01124">
    <property type="entry name" value="HTH_ARAC_FAMILY_2"/>
    <property type="match status" value="1"/>
</dbReference>
<feature type="domain" description="HTH araC/xylS-type" evidence="4">
    <location>
        <begin position="225"/>
        <end position="323"/>
    </location>
</feature>
<dbReference type="Proteomes" id="UP000244162">
    <property type="component" value="Unassembled WGS sequence"/>
</dbReference>
<dbReference type="GO" id="GO:0003700">
    <property type="term" value="F:DNA-binding transcription factor activity"/>
    <property type="evidence" value="ECO:0007669"/>
    <property type="project" value="InterPro"/>
</dbReference>
<dbReference type="SUPFAM" id="SSF52317">
    <property type="entry name" value="Class I glutamine amidotransferase-like"/>
    <property type="match status" value="1"/>
</dbReference>
<dbReference type="GO" id="GO:0043565">
    <property type="term" value="F:sequence-specific DNA binding"/>
    <property type="evidence" value="ECO:0007669"/>
    <property type="project" value="InterPro"/>
</dbReference>
<dbReference type="OrthoDB" id="186587at2"/>
<dbReference type="Pfam" id="PF12833">
    <property type="entry name" value="HTH_18"/>
    <property type="match status" value="1"/>
</dbReference>
<dbReference type="Gene3D" id="3.40.50.880">
    <property type="match status" value="1"/>
</dbReference>